<sequence>MQSSVNTNGSPPFPLSFTMSKRKQYYVEAILAAKRTTQKRLDPGSEPQELNVFAPIWEYKIKWAQYGDEHNSWEPVGNLYACKRLIGEFWDCVGEEAWLIEIEGFVIEAPEKWIKKQLIHFWQTTSLDEVIQQKKNPRKRGNTSSTTRTPISSTPLTPLQADSPRKSYRTKRQRTRESDSEDDVPIADLASTVKIHIPPGHARPARNSLVAD</sequence>
<keyword evidence="4" id="KW-1185">Reference proteome</keyword>
<dbReference type="InterPro" id="IPR000953">
    <property type="entry name" value="Chromo/chromo_shadow_dom"/>
</dbReference>
<reference evidence="3" key="1">
    <citation type="submission" date="2023-03" db="EMBL/GenBank/DDBJ databases">
        <title>Massive genome expansion in bonnet fungi (Mycena s.s.) driven by repeated elements and novel gene families across ecological guilds.</title>
        <authorList>
            <consortium name="Lawrence Berkeley National Laboratory"/>
            <person name="Harder C.B."/>
            <person name="Miyauchi S."/>
            <person name="Viragh M."/>
            <person name="Kuo A."/>
            <person name="Thoen E."/>
            <person name="Andreopoulos B."/>
            <person name="Lu D."/>
            <person name="Skrede I."/>
            <person name="Drula E."/>
            <person name="Henrissat B."/>
            <person name="Morin E."/>
            <person name="Kohler A."/>
            <person name="Barry K."/>
            <person name="LaButti K."/>
            <person name="Morin E."/>
            <person name="Salamov A."/>
            <person name="Lipzen A."/>
            <person name="Mereny Z."/>
            <person name="Hegedus B."/>
            <person name="Baldrian P."/>
            <person name="Stursova M."/>
            <person name="Weitz H."/>
            <person name="Taylor A."/>
            <person name="Grigoriev I.V."/>
            <person name="Nagy L.G."/>
            <person name="Martin F."/>
            <person name="Kauserud H."/>
        </authorList>
    </citation>
    <scope>NUCLEOTIDE SEQUENCE</scope>
    <source>
        <strain evidence="3">CBHHK188m</strain>
    </source>
</reference>
<accession>A0AAD7JWJ3</accession>
<evidence type="ECO:0000313" key="3">
    <source>
        <dbReference type="EMBL" id="KAJ7772126.1"/>
    </source>
</evidence>
<dbReference type="SUPFAM" id="SSF54160">
    <property type="entry name" value="Chromo domain-like"/>
    <property type="match status" value="1"/>
</dbReference>
<dbReference type="EMBL" id="JARJLG010000020">
    <property type="protein sequence ID" value="KAJ7772126.1"/>
    <property type="molecule type" value="Genomic_DNA"/>
</dbReference>
<feature type="compositionally biased region" description="Low complexity" evidence="1">
    <location>
        <begin position="143"/>
        <end position="158"/>
    </location>
</feature>
<protein>
    <recommendedName>
        <fullName evidence="2">Chromo domain-containing protein</fullName>
    </recommendedName>
</protein>
<dbReference type="InterPro" id="IPR016197">
    <property type="entry name" value="Chromo-like_dom_sf"/>
</dbReference>
<dbReference type="Gene3D" id="2.40.50.40">
    <property type="match status" value="1"/>
</dbReference>
<name>A0AAD7JWJ3_9AGAR</name>
<evidence type="ECO:0000256" key="1">
    <source>
        <dbReference type="SAM" id="MobiDB-lite"/>
    </source>
</evidence>
<dbReference type="Proteomes" id="UP001215280">
    <property type="component" value="Unassembled WGS sequence"/>
</dbReference>
<dbReference type="SMART" id="SM00298">
    <property type="entry name" value="CHROMO"/>
    <property type="match status" value="1"/>
</dbReference>
<evidence type="ECO:0000259" key="2">
    <source>
        <dbReference type="PROSITE" id="PS50013"/>
    </source>
</evidence>
<comment type="caution">
    <text evidence="3">The sequence shown here is derived from an EMBL/GenBank/DDBJ whole genome shotgun (WGS) entry which is preliminary data.</text>
</comment>
<organism evidence="3 4">
    <name type="scientific">Mycena maculata</name>
    <dbReference type="NCBI Taxonomy" id="230809"/>
    <lineage>
        <taxon>Eukaryota</taxon>
        <taxon>Fungi</taxon>
        <taxon>Dikarya</taxon>
        <taxon>Basidiomycota</taxon>
        <taxon>Agaricomycotina</taxon>
        <taxon>Agaricomycetes</taxon>
        <taxon>Agaricomycetidae</taxon>
        <taxon>Agaricales</taxon>
        <taxon>Marasmiineae</taxon>
        <taxon>Mycenaceae</taxon>
        <taxon>Mycena</taxon>
    </lineage>
</organism>
<evidence type="ECO:0000313" key="4">
    <source>
        <dbReference type="Proteomes" id="UP001215280"/>
    </source>
</evidence>
<gene>
    <name evidence="3" type="ORF">DFH07DRAFT_803809</name>
</gene>
<dbReference type="PROSITE" id="PS50013">
    <property type="entry name" value="CHROMO_2"/>
    <property type="match status" value="1"/>
</dbReference>
<dbReference type="GO" id="GO:0006338">
    <property type="term" value="P:chromatin remodeling"/>
    <property type="evidence" value="ECO:0007669"/>
    <property type="project" value="UniProtKB-ARBA"/>
</dbReference>
<dbReference type="InterPro" id="IPR023780">
    <property type="entry name" value="Chromo_domain"/>
</dbReference>
<dbReference type="Pfam" id="PF00385">
    <property type="entry name" value="Chromo"/>
    <property type="match status" value="1"/>
</dbReference>
<feature type="region of interest" description="Disordered" evidence="1">
    <location>
        <begin position="132"/>
        <end position="212"/>
    </location>
</feature>
<proteinExistence type="predicted"/>
<dbReference type="AlphaFoldDB" id="A0AAD7JWJ3"/>
<feature type="domain" description="Chromo" evidence="2">
    <location>
        <begin position="25"/>
        <end position="91"/>
    </location>
</feature>